<gene>
    <name evidence="2" type="ORF">ACETIH_10470</name>
</gene>
<accession>A0ABV6Y785</accession>
<dbReference type="RefSeq" id="WP_377029649.1">
    <property type="nucleotide sequence ID" value="NZ_JBHOMY010000026.1"/>
</dbReference>
<evidence type="ECO:0000313" key="3">
    <source>
        <dbReference type="Proteomes" id="UP001593940"/>
    </source>
</evidence>
<keyword evidence="1" id="KW-0812">Transmembrane</keyword>
<dbReference type="EMBL" id="JBHOMY010000026">
    <property type="protein sequence ID" value="MFC1457136.1"/>
    <property type="molecule type" value="Genomic_DNA"/>
</dbReference>
<reference evidence="2 3" key="1">
    <citation type="submission" date="2024-09" db="EMBL/GenBank/DDBJ databases">
        <title>Nodulacao em especies de Leguminosae Basais da Amazonia e Caracterizacao dos Rizobios e Bacterias Associadas aos Nodulos.</title>
        <authorList>
            <person name="Jambeiro I.C.A."/>
            <person name="Lopes I.S."/>
            <person name="Aguiar E.R.G.R."/>
            <person name="Santos A.F.J."/>
            <person name="Dos Santos J.M.F."/>
            <person name="Gross E."/>
        </authorList>
    </citation>
    <scope>NUCLEOTIDE SEQUENCE [LARGE SCALE GENOMIC DNA]</scope>
    <source>
        <strain evidence="2 3">BRUESC1165</strain>
    </source>
</reference>
<evidence type="ECO:0000313" key="2">
    <source>
        <dbReference type="EMBL" id="MFC1457136.1"/>
    </source>
</evidence>
<sequence length="79" mass="8845">MVRRTTRPTFKLTGAPFEGHGAQRLNRHKRRVAAGRFRRGRASADPLTVFLRTKQGLLWIVGGGLLFAAALYGMHLARM</sequence>
<proteinExistence type="predicted"/>
<dbReference type="Proteomes" id="UP001593940">
    <property type="component" value="Unassembled WGS sequence"/>
</dbReference>
<keyword evidence="1" id="KW-0472">Membrane</keyword>
<protein>
    <submittedName>
        <fullName evidence="2">Uncharacterized protein</fullName>
    </submittedName>
</protein>
<name>A0ABV6Y785_9HYPH</name>
<comment type="caution">
    <text evidence="2">The sequence shown here is derived from an EMBL/GenBank/DDBJ whole genome shotgun (WGS) entry which is preliminary data.</text>
</comment>
<keyword evidence="3" id="KW-1185">Reference proteome</keyword>
<evidence type="ECO:0000256" key="1">
    <source>
        <dbReference type="SAM" id="Phobius"/>
    </source>
</evidence>
<feature type="transmembrane region" description="Helical" evidence="1">
    <location>
        <begin position="56"/>
        <end position="77"/>
    </location>
</feature>
<organism evidence="2 3">
    <name type="scientific">Microvirga arabica</name>
    <dbReference type="NCBI Taxonomy" id="1128671"/>
    <lineage>
        <taxon>Bacteria</taxon>
        <taxon>Pseudomonadati</taxon>
        <taxon>Pseudomonadota</taxon>
        <taxon>Alphaproteobacteria</taxon>
        <taxon>Hyphomicrobiales</taxon>
        <taxon>Methylobacteriaceae</taxon>
        <taxon>Microvirga</taxon>
    </lineage>
</organism>
<keyword evidence="1" id="KW-1133">Transmembrane helix</keyword>